<keyword evidence="1" id="KW-0812">Transmembrane</keyword>
<keyword evidence="3" id="KW-1185">Reference proteome</keyword>
<name>A0A4Z1FRT3_9HELO</name>
<evidence type="ECO:0000313" key="2">
    <source>
        <dbReference type="EMBL" id="TGO26070.1"/>
    </source>
</evidence>
<accession>A0A4Z1FRT3</accession>
<protein>
    <submittedName>
        <fullName evidence="2">Uncharacterized protein</fullName>
    </submittedName>
</protein>
<evidence type="ECO:0000313" key="3">
    <source>
        <dbReference type="Proteomes" id="UP000297910"/>
    </source>
</evidence>
<evidence type="ECO:0000256" key="1">
    <source>
        <dbReference type="SAM" id="Phobius"/>
    </source>
</evidence>
<feature type="transmembrane region" description="Helical" evidence="1">
    <location>
        <begin position="25"/>
        <end position="45"/>
    </location>
</feature>
<comment type="caution">
    <text evidence="2">The sequence shown here is derived from an EMBL/GenBank/DDBJ whole genome shotgun (WGS) entry which is preliminary data.</text>
</comment>
<keyword evidence="1" id="KW-1133">Transmembrane helix</keyword>
<gene>
    <name evidence="2" type="ORF">BPAE_0067g00430</name>
</gene>
<dbReference type="AlphaFoldDB" id="A0A4Z1FRT3"/>
<reference evidence="2 3" key="1">
    <citation type="submission" date="2017-12" db="EMBL/GenBank/DDBJ databases">
        <title>Comparative genomics of Botrytis spp.</title>
        <authorList>
            <person name="Valero-Jimenez C.A."/>
            <person name="Tapia P."/>
            <person name="Veloso J."/>
            <person name="Silva-Moreno E."/>
            <person name="Staats M."/>
            <person name="Valdes J.H."/>
            <person name="Van Kan J.A.L."/>
        </authorList>
    </citation>
    <scope>NUCLEOTIDE SEQUENCE [LARGE SCALE GENOMIC DNA]</scope>
    <source>
        <strain evidence="2 3">Bp0003</strain>
    </source>
</reference>
<dbReference type="Proteomes" id="UP000297910">
    <property type="component" value="Unassembled WGS sequence"/>
</dbReference>
<proteinExistence type="predicted"/>
<keyword evidence="1" id="KW-0472">Membrane</keyword>
<organism evidence="2 3">
    <name type="scientific">Botrytis paeoniae</name>
    <dbReference type="NCBI Taxonomy" id="278948"/>
    <lineage>
        <taxon>Eukaryota</taxon>
        <taxon>Fungi</taxon>
        <taxon>Dikarya</taxon>
        <taxon>Ascomycota</taxon>
        <taxon>Pezizomycotina</taxon>
        <taxon>Leotiomycetes</taxon>
        <taxon>Helotiales</taxon>
        <taxon>Sclerotiniaceae</taxon>
        <taxon>Botrytis</taxon>
    </lineage>
</organism>
<dbReference type="EMBL" id="PQXI01000067">
    <property type="protein sequence ID" value="TGO26070.1"/>
    <property type="molecule type" value="Genomic_DNA"/>
</dbReference>
<sequence>MRMLTRFESFFLSKLIKSRVSTSDALALVFGVVSAVLAGIAIFMARKARIMMNDVIDIEAHPLVAGSQGASTIGKRQVGNN</sequence>